<keyword evidence="2" id="KW-1185">Reference proteome</keyword>
<proteinExistence type="predicted"/>
<reference evidence="2" key="1">
    <citation type="submission" date="2016-10" db="EMBL/GenBank/DDBJ databases">
        <authorList>
            <person name="Varghese N."/>
            <person name="Submissions S."/>
        </authorList>
    </citation>
    <scope>NUCLEOTIDE SEQUENCE [LARGE SCALE GENOMIC DNA]</scope>
    <source>
        <strain evidence="2">DSM 23313</strain>
    </source>
</reference>
<protein>
    <submittedName>
        <fullName evidence="1">Uncharacterized protein</fullName>
    </submittedName>
</protein>
<name>A0A1G8EAP4_9FLAO</name>
<accession>A0A1G8EAP4</accession>
<organism evidence="1 2">
    <name type="scientific">Myroides phaeus</name>
    <dbReference type="NCBI Taxonomy" id="702745"/>
    <lineage>
        <taxon>Bacteria</taxon>
        <taxon>Pseudomonadati</taxon>
        <taxon>Bacteroidota</taxon>
        <taxon>Flavobacteriia</taxon>
        <taxon>Flavobacteriales</taxon>
        <taxon>Flavobacteriaceae</taxon>
        <taxon>Myroides</taxon>
    </lineage>
</organism>
<dbReference type="STRING" id="702745.SAMN05421818_1101"/>
<evidence type="ECO:0000313" key="1">
    <source>
        <dbReference type="EMBL" id="SDH66927.1"/>
    </source>
</evidence>
<dbReference type="Proteomes" id="UP000243588">
    <property type="component" value="Unassembled WGS sequence"/>
</dbReference>
<evidence type="ECO:0000313" key="2">
    <source>
        <dbReference type="Proteomes" id="UP000243588"/>
    </source>
</evidence>
<dbReference type="AlphaFoldDB" id="A0A1G8EAP4"/>
<dbReference type="EMBL" id="FNDQ01000010">
    <property type="protein sequence ID" value="SDH66927.1"/>
    <property type="molecule type" value="Genomic_DNA"/>
</dbReference>
<gene>
    <name evidence="1" type="ORF">SAMN05421818_1101</name>
</gene>
<sequence>MMVSRPKIGLHKIDLFMKETENTREKRSQRDYT</sequence>
<feature type="non-terminal residue" evidence="1">
    <location>
        <position position="33"/>
    </location>
</feature>